<name>A0A6J7E436_9ZZZZ</name>
<dbReference type="SUPFAM" id="SSF54211">
    <property type="entry name" value="Ribosomal protein S5 domain 2-like"/>
    <property type="match status" value="1"/>
</dbReference>
<dbReference type="Gene3D" id="3.30.230.10">
    <property type="match status" value="1"/>
</dbReference>
<dbReference type="InterPro" id="IPR003593">
    <property type="entry name" value="AAA+_ATPase"/>
</dbReference>
<dbReference type="PROSITE" id="PS50162">
    <property type="entry name" value="RECA_2"/>
    <property type="match status" value="1"/>
</dbReference>
<keyword evidence="5" id="KW-0067">ATP-binding</keyword>
<keyword evidence="3" id="KW-0227">DNA damage</keyword>
<dbReference type="PRINTS" id="PR01874">
    <property type="entry name" value="DNAREPAIRADA"/>
</dbReference>
<dbReference type="GO" id="GO:0046872">
    <property type="term" value="F:metal ion binding"/>
    <property type="evidence" value="ECO:0007669"/>
    <property type="project" value="UniProtKB-KW"/>
</dbReference>
<evidence type="ECO:0000313" key="11">
    <source>
        <dbReference type="EMBL" id="CAB4877646.1"/>
    </source>
</evidence>
<keyword evidence="6" id="KW-0346">Stress response</keyword>
<evidence type="ECO:0000256" key="8">
    <source>
        <dbReference type="ARBA" id="ARBA00023204"/>
    </source>
</evidence>
<dbReference type="GO" id="GO:0000725">
    <property type="term" value="P:recombinational repair"/>
    <property type="evidence" value="ECO:0007669"/>
    <property type="project" value="TreeGrafter"/>
</dbReference>
<keyword evidence="4" id="KW-0378">Hydrolase</keyword>
<evidence type="ECO:0000256" key="9">
    <source>
        <dbReference type="SAM" id="MobiDB-lite"/>
    </source>
</evidence>
<keyword evidence="8" id="KW-0234">DNA repair</keyword>
<dbReference type="AlphaFoldDB" id="A0A6J7E436"/>
<feature type="domain" description="RecA family profile 1" evidence="10">
    <location>
        <begin position="32"/>
        <end position="181"/>
    </location>
</feature>
<dbReference type="GO" id="GO:0005829">
    <property type="term" value="C:cytosol"/>
    <property type="evidence" value="ECO:0007669"/>
    <property type="project" value="TreeGrafter"/>
</dbReference>
<accession>A0A6J7E436</accession>
<protein>
    <submittedName>
        <fullName evidence="11">Unannotated protein</fullName>
    </submittedName>
</protein>
<dbReference type="Pfam" id="PF13481">
    <property type="entry name" value="AAA_25"/>
    <property type="match status" value="1"/>
</dbReference>
<dbReference type="PANTHER" id="PTHR32472">
    <property type="entry name" value="DNA REPAIR PROTEIN RADA"/>
    <property type="match status" value="1"/>
</dbReference>
<dbReference type="FunFam" id="3.40.50.300:FF:000050">
    <property type="entry name" value="DNA repair protein RadA"/>
    <property type="match status" value="1"/>
</dbReference>
<reference evidence="11" key="1">
    <citation type="submission" date="2020-05" db="EMBL/GenBank/DDBJ databases">
        <authorList>
            <person name="Chiriac C."/>
            <person name="Salcher M."/>
            <person name="Ghai R."/>
            <person name="Kavagutti S V."/>
        </authorList>
    </citation>
    <scope>NUCLEOTIDE SEQUENCE</scope>
</reference>
<evidence type="ECO:0000256" key="6">
    <source>
        <dbReference type="ARBA" id="ARBA00023016"/>
    </source>
</evidence>
<evidence type="ECO:0000256" key="3">
    <source>
        <dbReference type="ARBA" id="ARBA00022763"/>
    </source>
</evidence>
<keyword evidence="2" id="KW-0547">Nucleotide-binding</keyword>
<dbReference type="InterPro" id="IPR014721">
    <property type="entry name" value="Ribsml_uS5_D2-typ_fold_subgr"/>
</dbReference>
<dbReference type="Gene3D" id="3.40.50.300">
    <property type="entry name" value="P-loop containing nucleotide triphosphate hydrolases"/>
    <property type="match status" value="1"/>
</dbReference>
<dbReference type="EMBL" id="CAFBLU010000018">
    <property type="protein sequence ID" value="CAB4877646.1"/>
    <property type="molecule type" value="Genomic_DNA"/>
</dbReference>
<evidence type="ECO:0000256" key="5">
    <source>
        <dbReference type="ARBA" id="ARBA00022840"/>
    </source>
</evidence>
<dbReference type="InterPro" id="IPR027417">
    <property type="entry name" value="P-loop_NTPase"/>
</dbReference>
<dbReference type="InterPro" id="IPR020568">
    <property type="entry name" value="Ribosomal_Su5_D2-typ_SF"/>
</dbReference>
<evidence type="ECO:0000256" key="1">
    <source>
        <dbReference type="ARBA" id="ARBA00022723"/>
    </source>
</evidence>
<dbReference type="GO" id="GO:0005524">
    <property type="term" value="F:ATP binding"/>
    <property type="evidence" value="ECO:0007669"/>
    <property type="project" value="UniProtKB-KW"/>
</dbReference>
<keyword evidence="1" id="KW-0479">Metal-binding</keyword>
<feature type="region of interest" description="Disordered" evidence="9">
    <location>
        <begin position="1"/>
        <end position="27"/>
    </location>
</feature>
<dbReference type="SUPFAM" id="SSF52540">
    <property type="entry name" value="P-loop containing nucleoside triphosphate hydrolases"/>
    <property type="match status" value="1"/>
</dbReference>
<proteinExistence type="inferred from homology"/>
<dbReference type="GO" id="GO:0140664">
    <property type="term" value="F:ATP-dependent DNA damage sensor activity"/>
    <property type="evidence" value="ECO:0007669"/>
    <property type="project" value="InterPro"/>
</dbReference>
<gene>
    <name evidence="11" type="ORF">UFOPK3444_01115</name>
</gene>
<evidence type="ECO:0000259" key="10">
    <source>
        <dbReference type="PROSITE" id="PS50162"/>
    </source>
</evidence>
<dbReference type="HAMAP" id="MF_01498">
    <property type="entry name" value="RadA_bact"/>
    <property type="match status" value="1"/>
</dbReference>
<sequence>MEERRESSTGPTKSKPGRAASPIPLSQVSASAEKRLATGIGELDRVLGGGLVPGSAVLLGGAPGIGKSTLTSMALANLSDAGEKVLYVSAEESAQQIRLRAQRLGGGALDVPVLAETDLGTIVATIQQERPSVCVIDSVQTLHADGLNGAPGSVGQVREVAGALMRAAKSQSTAVVLVGHITKEGDLAGPRVLEHLVDCVLLFEGERERTYRTLRAMKNRFGSTAEAGVFEMSEGGLVEVLDASARFVAEAKRAPGSVVLCAMEGSRPLLVEFQALVSPSELTQPRRIANGIDRNRLALVLAVLTRHGGIALGAADVFLNVVGGVRVDEPGADLAVAIAVAAAAKGVIPGNGTTPVACFGELGLTGEVRSVGHPDRRLAEASKFGLQPVLAPPGAGGDAREVASLRDALAAVIASGEDRLQAV</sequence>
<dbReference type="PANTHER" id="PTHR32472:SF10">
    <property type="entry name" value="DNA REPAIR PROTEIN RADA-LIKE PROTEIN"/>
    <property type="match status" value="1"/>
</dbReference>
<dbReference type="GO" id="GO:0003684">
    <property type="term" value="F:damaged DNA binding"/>
    <property type="evidence" value="ECO:0007669"/>
    <property type="project" value="InterPro"/>
</dbReference>
<evidence type="ECO:0000256" key="7">
    <source>
        <dbReference type="ARBA" id="ARBA00023125"/>
    </source>
</evidence>
<evidence type="ECO:0000256" key="2">
    <source>
        <dbReference type="ARBA" id="ARBA00022741"/>
    </source>
</evidence>
<dbReference type="NCBIfam" id="TIGR00416">
    <property type="entry name" value="sms"/>
    <property type="match status" value="1"/>
</dbReference>
<dbReference type="SMART" id="SM00382">
    <property type="entry name" value="AAA"/>
    <property type="match status" value="1"/>
</dbReference>
<evidence type="ECO:0000256" key="4">
    <source>
        <dbReference type="ARBA" id="ARBA00022801"/>
    </source>
</evidence>
<dbReference type="InterPro" id="IPR004504">
    <property type="entry name" value="DNA_repair_RadA"/>
</dbReference>
<dbReference type="InterPro" id="IPR020588">
    <property type="entry name" value="RecA_ATP-bd"/>
</dbReference>
<organism evidence="11">
    <name type="scientific">freshwater metagenome</name>
    <dbReference type="NCBI Taxonomy" id="449393"/>
    <lineage>
        <taxon>unclassified sequences</taxon>
        <taxon>metagenomes</taxon>
        <taxon>ecological metagenomes</taxon>
    </lineage>
</organism>
<keyword evidence="7" id="KW-0238">DNA-binding</keyword>
<dbReference type="GO" id="GO:0016787">
    <property type="term" value="F:hydrolase activity"/>
    <property type="evidence" value="ECO:0007669"/>
    <property type="project" value="UniProtKB-KW"/>
</dbReference>